<accession>A0A9X3INA3</accession>
<reference evidence="3" key="1">
    <citation type="submission" date="2022-11" db="EMBL/GenBank/DDBJ databases">
        <title>Biodiversity and phylogenetic relationships of bacteria.</title>
        <authorList>
            <person name="Machado R.A.R."/>
            <person name="Bhat A."/>
            <person name="Loulou A."/>
            <person name="Kallel S."/>
        </authorList>
    </citation>
    <scope>NUCLEOTIDE SEQUENCE</scope>
    <source>
        <strain evidence="3">K-TC2</strain>
    </source>
</reference>
<evidence type="ECO:0000313" key="4">
    <source>
        <dbReference type="Proteomes" id="UP001144805"/>
    </source>
</evidence>
<name>A0A9X3INA3_9HYPH</name>
<evidence type="ECO:0000256" key="1">
    <source>
        <dbReference type="ARBA" id="ARBA00023002"/>
    </source>
</evidence>
<dbReference type="GO" id="GO:0004497">
    <property type="term" value="F:monooxygenase activity"/>
    <property type="evidence" value="ECO:0007669"/>
    <property type="project" value="UniProtKB-KW"/>
</dbReference>
<keyword evidence="4" id="KW-1185">Reference proteome</keyword>
<dbReference type="Gene3D" id="1.20.140.10">
    <property type="entry name" value="Butyryl-CoA Dehydrogenase, subunit A, domain 3"/>
    <property type="match status" value="1"/>
</dbReference>
<dbReference type="SUPFAM" id="SSF47203">
    <property type="entry name" value="Acyl-CoA dehydrogenase C-terminal domain-like"/>
    <property type="match status" value="1"/>
</dbReference>
<keyword evidence="1" id="KW-0560">Oxidoreductase</keyword>
<dbReference type="PIRSF" id="PIRSF016578">
    <property type="entry name" value="HsaA"/>
    <property type="match status" value="1"/>
</dbReference>
<gene>
    <name evidence="3" type="ORF">OSH07_16075</name>
</gene>
<comment type="caution">
    <text evidence="3">The sequence shown here is derived from an EMBL/GenBank/DDBJ whole genome shotgun (WGS) entry which is preliminary data.</text>
</comment>
<protein>
    <submittedName>
        <fullName evidence="3">Monooxygenase</fullName>
    </submittedName>
</protein>
<dbReference type="PANTHER" id="PTHR43884">
    <property type="entry name" value="ACYL-COA DEHYDROGENASE"/>
    <property type="match status" value="1"/>
</dbReference>
<dbReference type="InterPro" id="IPR009100">
    <property type="entry name" value="AcylCoA_DH/oxidase_NM_dom_sf"/>
</dbReference>
<dbReference type="Proteomes" id="UP001144805">
    <property type="component" value="Unassembled WGS sequence"/>
</dbReference>
<dbReference type="AlphaFoldDB" id="A0A9X3INA3"/>
<feature type="domain" description="Acyl-CoA dehydrogenase C-terminal" evidence="2">
    <location>
        <begin position="242"/>
        <end position="379"/>
    </location>
</feature>
<dbReference type="GO" id="GO:0050660">
    <property type="term" value="F:flavin adenine dinucleotide binding"/>
    <property type="evidence" value="ECO:0007669"/>
    <property type="project" value="InterPro"/>
</dbReference>
<dbReference type="Gene3D" id="1.10.540.10">
    <property type="entry name" value="Acyl-CoA dehydrogenase/oxidase, N-terminal domain"/>
    <property type="match status" value="1"/>
</dbReference>
<dbReference type="InterPro" id="IPR046373">
    <property type="entry name" value="Acyl-CoA_Oxase/DH_mid-dom_sf"/>
</dbReference>
<sequence length="411" mass="44230">MTQIELAWGEGPSQEYDGIAGRFRPVFARIADGAAAREVAQGRPAEPILWLKEAGFARARLPVEEGGLGLRLSEQFALLIELSEADSNVTQALRAHLGFVEDIVGLPHGERRALWAGRVARDETVGSAWTEVGDAPQFGFSTRLAERNGRHFLNGAKFYTTGSLFADWIDVGATREADGETVAVSVRRQAPGVSVVDDWDGFGQIGTASGTATFVDVDVADEDFVVEAGRFEYSPAYYQLVHLATLAGIGRAIVRDVGTLVSTRRRSYSNAPSSQPRTDPQVLQVVGRTRGAAYSAGAIVLQVARSLDRAFEARLAGDAEAYRRAVDIAELETSQALPVVSSLILDAATVLFDAVGASATRKGLALDRHWRNARTLSSHNPRIYKDRIVGDYAVNGTPPPEQWQIGTPAGA</sequence>
<evidence type="ECO:0000259" key="2">
    <source>
        <dbReference type="Pfam" id="PF08028"/>
    </source>
</evidence>
<dbReference type="GO" id="GO:0008470">
    <property type="term" value="F:3-methylbutanoyl-CoA dehydrogenase activity"/>
    <property type="evidence" value="ECO:0007669"/>
    <property type="project" value="TreeGrafter"/>
</dbReference>
<keyword evidence="3" id="KW-0503">Monooxygenase</keyword>
<proteinExistence type="predicted"/>
<evidence type="ECO:0000313" key="3">
    <source>
        <dbReference type="EMBL" id="MCX5570725.1"/>
    </source>
</evidence>
<dbReference type="InterPro" id="IPR036250">
    <property type="entry name" value="AcylCo_DH-like_C"/>
</dbReference>
<dbReference type="GO" id="GO:0006552">
    <property type="term" value="P:L-leucine catabolic process"/>
    <property type="evidence" value="ECO:0007669"/>
    <property type="project" value="TreeGrafter"/>
</dbReference>
<dbReference type="Gene3D" id="2.40.110.10">
    <property type="entry name" value="Butyryl-CoA Dehydrogenase, subunit A, domain 2"/>
    <property type="match status" value="1"/>
</dbReference>
<dbReference type="InterPro" id="IPR037069">
    <property type="entry name" value="AcylCoA_DH/ox_N_sf"/>
</dbReference>
<dbReference type="InterPro" id="IPR013107">
    <property type="entry name" value="Acyl-CoA_DH_C"/>
</dbReference>
<organism evidence="3 4">
    <name type="scientific">Kaistia nematophila</name>
    <dbReference type="NCBI Taxonomy" id="2994654"/>
    <lineage>
        <taxon>Bacteria</taxon>
        <taxon>Pseudomonadati</taxon>
        <taxon>Pseudomonadota</taxon>
        <taxon>Alphaproteobacteria</taxon>
        <taxon>Hyphomicrobiales</taxon>
        <taxon>Kaistiaceae</taxon>
        <taxon>Kaistia</taxon>
    </lineage>
</organism>
<dbReference type="PANTHER" id="PTHR43884:SF12">
    <property type="entry name" value="ISOVALERYL-COA DEHYDROGENASE, MITOCHONDRIAL-RELATED"/>
    <property type="match status" value="1"/>
</dbReference>
<dbReference type="SUPFAM" id="SSF56645">
    <property type="entry name" value="Acyl-CoA dehydrogenase NM domain-like"/>
    <property type="match status" value="1"/>
</dbReference>
<dbReference type="EMBL" id="JAPKNK010000007">
    <property type="protein sequence ID" value="MCX5570725.1"/>
    <property type="molecule type" value="Genomic_DNA"/>
</dbReference>
<dbReference type="RefSeq" id="WP_266339697.1">
    <property type="nucleotide sequence ID" value="NZ_JAPKNK010000007.1"/>
</dbReference>
<dbReference type="Pfam" id="PF08028">
    <property type="entry name" value="Acyl-CoA_dh_2"/>
    <property type="match status" value="1"/>
</dbReference>